<evidence type="ECO:0000313" key="2">
    <source>
        <dbReference type="EMBL" id="GMT35896.1"/>
    </source>
</evidence>
<dbReference type="AlphaFoldDB" id="A0AAV5WUB7"/>
<name>A0AAV5WUB7_9BILA</name>
<dbReference type="EMBL" id="BTSY01000007">
    <property type="protein sequence ID" value="GMT35896.1"/>
    <property type="molecule type" value="Genomic_DNA"/>
</dbReference>
<keyword evidence="1" id="KW-1133">Transmembrane helix</keyword>
<feature type="non-terminal residue" evidence="2">
    <location>
        <position position="1"/>
    </location>
</feature>
<evidence type="ECO:0008006" key="4">
    <source>
        <dbReference type="Google" id="ProtNLM"/>
    </source>
</evidence>
<reference evidence="2" key="1">
    <citation type="submission" date="2023-10" db="EMBL/GenBank/DDBJ databases">
        <title>Genome assembly of Pristionchus species.</title>
        <authorList>
            <person name="Yoshida K."/>
            <person name="Sommer R.J."/>
        </authorList>
    </citation>
    <scope>NUCLEOTIDE SEQUENCE</scope>
    <source>
        <strain evidence="2">RS5133</strain>
    </source>
</reference>
<protein>
    <recommendedName>
        <fullName evidence="4">CX domain-containing protein</fullName>
    </recommendedName>
</protein>
<comment type="caution">
    <text evidence="2">The sequence shown here is derived from an EMBL/GenBank/DDBJ whole genome shotgun (WGS) entry which is preliminary data.</text>
</comment>
<dbReference type="Proteomes" id="UP001432322">
    <property type="component" value="Unassembled WGS sequence"/>
</dbReference>
<proteinExistence type="predicted"/>
<organism evidence="2 3">
    <name type="scientific">Pristionchus fissidentatus</name>
    <dbReference type="NCBI Taxonomy" id="1538716"/>
    <lineage>
        <taxon>Eukaryota</taxon>
        <taxon>Metazoa</taxon>
        <taxon>Ecdysozoa</taxon>
        <taxon>Nematoda</taxon>
        <taxon>Chromadorea</taxon>
        <taxon>Rhabditida</taxon>
        <taxon>Rhabditina</taxon>
        <taxon>Diplogasteromorpha</taxon>
        <taxon>Diplogasteroidea</taxon>
        <taxon>Neodiplogasteridae</taxon>
        <taxon>Pristionchus</taxon>
    </lineage>
</organism>
<keyword evidence="1" id="KW-0812">Transmembrane</keyword>
<sequence length="216" mass="23876">LLYSLPFHSRRMAADNSAPWSRWDAPGFQYVSTNTQPTIQQRVFDNGFNNGFNNGQNGFNGANGFAGMNNGFSNVQRDSSQNGFFVRSMLVDQRINSLDPSFYDCVYSVANSASTVIEQCYKDIGCCASTCCPNDAWRDKYGWAVALIVIFCIFILVVMAIVLFCWLFNRAADKNQKKELLTNAGLSPAHSQLSLAPPPPPAAYNTGYVSPGGYHY</sequence>
<keyword evidence="3" id="KW-1185">Reference proteome</keyword>
<feature type="transmembrane region" description="Helical" evidence="1">
    <location>
        <begin position="141"/>
        <end position="168"/>
    </location>
</feature>
<evidence type="ECO:0000256" key="1">
    <source>
        <dbReference type="SAM" id="Phobius"/>
    </source>
</evidence>
<evidence type="ECO:0000313" key="3">
    <source>
        <dbReference type="Proteomes" id="UP001432322"/>
    </source>
</evidence>
<gene>
    <name evidence="2" type="ORF">PFISCL1PPCAC_27193</name>
</gene>
<accession>A0AAV5WUB7</accession>
<keyword evidence="1" id="KW-0472">Membrane</keyword>